<sequence>MAGPCHSANIDIIHRTDTIANIIDNLRLTGKGISFDFPIASPNGSDDHIGVVTIQTDDDFDVSFERFDEVVESRDGVFGSGPGPMWYLATENDFTAKDYLISFSKIKRYYGVK</sequence>
<protein>
    <submittedName>
        <fullName evidence="1">Uncharacterized protein</fullName>
    </submittedName>
</protein>
<comment type="caution">
    <text evidence="1">The sequence shown here is derived from an EMBL/GenBank/DDBJ whole genome shotgun (WGS) entry which is preliminary data.</text>
</comment>
<dbReference type="AlphaFoldDB" id="A0A0W0F1W7"/>
<proteinExistence type="predicted"/>
<organism evidence="1 2">
    <name type="scientific">Moniliophthora roreri</name>
    <name type="common">Frosty pod rot fungus</name>
    <name type="synonym">Monilia roreri</name>
    <dbReference type="NCBI Taxonomy" id="221103"/>
    <lineage>
        <taxon>Eukaryota</taxon>
        <taxon>Fungi</taxon>
        <taxon>Dikarya</taxon>
        <taxon>Basidiomycota</taxon>
        <taxon>Agaricomycotina</taxon>
        <taxon>Agaricomycetes</taxon>
        <taxon>Agaricomycetidae</taxon>
        <taxon>Agaricales</taxon>
        <taxon>Marasmiineae</taxon>
        <taxon>Marasmiaceae</taxon>
        <taxon>Moniliophthora</taxon>
    </lineage>
</organism>
<accession>A0A0W0F1W7</accession>
<evidence type="ECO:0000313" key="1">
    <source>
        <dbReference type="EMBL" id="KTB30317.1"/>
    </source>
</evidence>
<name>A0A0W0F1W7_MONRR</name>
<dbReference type="EMBL" id="LATX01002388">
    <property type="protein sequence ID" value="KTB30317.1"/>
    <property type="molecule type" value="Genomic_DNA"/>
</dbReference>
<evidence type="ECO:0000313" key="2">
    <source>
        <dbReference type="Proteomes" id="UP000054988"/>
    </source>
</evidence>
<reference evidence="1 2" key="1">
    <citation type="submission" date="2015-12" db="EMBL/GenBank/DDBJ databases">
        <title>Draft genome sequence of Moniliophthora roreri, the causal agent of frosty pod rot of cacao.</title>
        <authorList>
            <person name="Aime M.C."/>
            <person name="Diaz-Valderrama J.R."/>
            <person name="Kijpornyongpan T."/>
            <person name="Phillips-Mora W."/>
        </authorList>
    </citation>
    <scope>NUCLEOTIDE SEQUENCE [LARGE SCALE GENOMIC DNA]</scope>
    <source>
        <strain evidence="1 2">MCA 2952</strain>
    </source>
</reference>
<gene>
    <name evidence="1" type="ORF">WG66_17075</name>
</gene>
<dbReference type="Proteomes" id="UP000054988">
    <property type="component" value="Unassembled WGS sequence"/>
</dbReference>